<evidence type="ECO:0000313" key="5">
    <source>
        <dbReference type="EMBL" id="CAG9138118.1"/>
    </source>
</evidence>
<keyword evidence="6" id="KW-1185">Reference proteome</keyword>
<evidence type="ECO:0000256" key="4">
    <source>
        <dbReference type="ARBA" id="ARBA00023136"/>
    </source>
</evidence>
<dbReference type="EMBL" id="CAJHNJ030000496">
    <property type="protein sequence ID" value="CAG9138118.1"/>
    <property type="molecule type" value="Genomic_DNA"/>
</dbReference>
<accession>A0A8S4GGU6</accession>
<dbReference type="AlphaFoldDB" id="A0A8S4GGU6"/>
<evidence type="ECO:0000313" key="6">
    <source>
        <dbReference type="Proteomes" id="UP000653454"/>
    </source>
</evidence>
<dbReference type="PANTHER" id="PTHR22950">
    <property type="entry name" value="AMINO ACID TRANSPORTER"/>
    <property type="match status" value="1"/>
</dbReference>
<dbReference type="OrthoDB" id="1684102at2759"/>
<dbReference type="Proteomes" id="UP000653454">
    <property type="component" value="Unassembled WGS sequence"/>
</dbReference>
<evidence type="ECO:0000256" key="1">
    <source>
        <dbReference type="ARBA" id="ARBA00004141"/>
    </source>
</evidence>
<name>A0A8S4GGU6_PLUXY</name>
<sequence>MKKEEKTTPISYITGSATSMNHDGSNVSQYGVYQSSDYILGLQLESKTESEKRKEEDDTHQVKHPTSYAETILHIFRGNIGTGLLAMGDAFKNGGLVFGSIMTVFLGIISVHSQHLLLNCSDEMYRQTKREKPPNFADTVGLVFATASPRLRPLALPMKILVNLFLCATQLGFCCIYIVFIANNVKMICDQYFNLELSVHMIFVVVPILLVCMVRNLKYLTPFSTVANILMFLGVSVVIYEAAQNLPPVHTRAYIADWRQLPLYFGTAIYAFEGIGLVLPLKNEMRNPEVFQKPFGVLNVGMVIVGCIFITVGFLGYLQWGDDVAGSLTLNLEPGQIVSKLVQVAIALAMLLTYPLQFYVPVDITWPSLMKRFGGSNPVAMELFYRVLLVLLTFILAESIPQLGLFISLVGAVSSTALALIFPPIIEMVMAAQKPGRVTFYMVVKDLVIITLGIFIFVTGTFESITSIIKAFQQ</sequence>
<keyword evidence="4" id="KW-0472">Membrane</keyword>
<dbReference type="InterPro" id="IPR013057">
    <property type="entry name" value="AA_transpt_TM"/>
</dbReference>
<protein>
    <submittedName>
        <fullName evidence="5">(diamondback moth) hypothetical protein</fullName>
    </submittedName>
</protein>
<proteinExistence type="predicted"/>
<reference evidence="5" key="1">
    <citation type="submission" date="2020-11" db="EMBL/GenBank/DDBJ databases">
        <authorList>
            <person name="Whiteford S."/>
        </authorList>
    </citation>
    <scope>NUCLEOTIDE SEQUENCE</scope>
</reference>
<dbReference type="PANTHER" id="PTHR22950:SF349">
    <property type="entry name" value="AMINO ACID TRANSPORTER TRANSMEMBRANE DOMAIN-CONTAINING PROTEIN"/>
    <property type="match status" value="1"/>
</dbReference>
<keyword evidence="2" id="KW-0812">Transmembrane</keyword>
<evidence type="ECO:0000256" key="2">
    <source>
        <dbReference type="ARBA" id="ARBA00022692"/>
    </source>
</evidence>
<keyword evidence="3" id="KW-1133">Transmembrane helix</keyword>
<dbReference type="Pfam" id="PF01490">
    <property type="entry name" value="Aa_trans"/>
    <property type="match status" value="1"/>
</dbReference>
<dbReference type="GO" id="GO:0005774">
    <property type="term" value="C:vacuolar membrane"/>
    <property type="evidence" value="ECO:0007669"/>
    <property type="project" value="TreeGrafter"/>
</dbReference>
<evidence type="ECO:0000256" key="3">
    <source>
        <dbReference type="ARBA" id="ARBA00022989"/>
    </source>
</evidence>
<dbReference type="GO" id="GO:0015179">
    <property type="term" value="F:L-amino acid transmembrane transporter activity"/>
    <property type="evidence" value="ECO:0007669"/>
    <property type="project" value="TreeGrafter"/>
</dbReference>
<comment type="caution">
    <text evidence="5">The sequence shown here is derived from an EMBL/GenBank/DDBJ whole genome shotgun (WGS) entry which is preliminary data.</text>
</comment>
<comment type="subcellular location">
    <subcellularLocation>
        <location evidence="1">Membrane</location>
        <topology evidence="1">Multi-pass membrane protein</topology>
    </subcellularLocation>
</comment>
<gene>
    <name evidence="5" type="ORF">PLXY2_LOCUS16371</name>
</gene>
<organism evidence="5 6">
    <name type="scientific">Plutella xylostella</name>
    <name type="common">Diamondback moth</name>
    <name type="synonym">Plutella maculipennis</name>
    <dbReference type="NCBI Taxonomy" id="51655"/>
    <lineage>
        <taxon>Eukaryota</taxon>
        <taxon>Metazoa</taxon>
        <taxon>Ecdysozoa</taxon>
        <taxon>Arthropoda</taxon>
        <taxon>Hexapoda</taxon>
        <taxon>Insecta</taxon>
        <taxon>Pterygota</taxon>
        <taxon>Neoptera</taxon>
        <taxon>Endopterygota</taxon>
        <taxon>Lepidoptera</taxon>
        <taxon>Glossata</taxon>
        <taxon>Ditrysia</taxon>
        <taxon>Yponomeutoidea</taxon>
        <taxon>Plutellidae</taxon>
        <taxon>Plutella</taxon>
    </lineage>
</organism>